<dbReference type="InterPro" id="IPR036910">
    <property type="entry name" value="HMG_box_dom_sf"/>
</dbReference>
<reference evidence="5 6" key="1">
    <citation type="journal article" date="2018" name="IMA Fungus">
        <title>IMA Genome-F 9: Draft genome sequence of Annulohypoxylon stygium, Aspergillus mulundensis, Berkeleyomyces basicola (syn. Thielaviopsis basicola), Ceratocystis smalleyi, two Cercospora beticola strains, Coleophoma cylindrospora, Fusarium fracticaudum, Phialophora cf. hyalina, and Morchella septimelata.</title>
        <authorList>
            <person name="Wingfield B.D."/>
            <person name="Bills G.F."/>
            <person name="Dong Y."/>
            <person name="Huang W."/>
            <person name="Nel W.J."/>
            <person name="Swalarsk-Parry B.S."/>
            <person name="Vaghefi N."/>
            <person name="Wilken P.M."/>
            <person name="An Z."/>
            <person name="de Beer Z.W."/>
            <person name="De Vos L."/>
            <person name="Chen L."/>
            <person name="Duong T.A."/>
            <person name="Gao Y."/>
            <person name="Hammerbacher A."/>
            <person name="Kikkert J.R."/>
            <person name="Li Y."/>
            <person name="Li H."/>
            <person name="Li K."/>
            <person name="Li Q."/>
            <person name="Liu X."/>
            <person name="Ma X."/>
            <person name="Naidoo K."/>
            <person name="Pethybridge S.J."/>
            <person name="Sun J."/>
            <person name="Steenkamp E.T."/>
            <person name="van der Nest M.A."/>
            <person name="van Wyk S."/>
            <person name="Wingfield M.J."/>
            <person name="Xiong C."/>
            <person name="Yue Q."/>
            <person name="Zhang X."/>
        </authorList>
    </citation>
    <scope>NUCLEOTIDE SEQUENCE [LARGE SCALE GENOMIC DNA]</scope>
    <source>
        <strain evidence="5 6">BP6252</strain>
    </source>
</reference>
<feature type="compositionally biased region" description="Basic and acidic residues" evidence="3">
    <location>
        <begin position="1381"/>
        <end position="1397"/>
    </location>
</feature>
<dbReference type="InterPro" id="IPR027417">
    <property type="entry name" value="P-loop_NTPase"/>
</dbReference>
<dbReference type="EMBL" id="PDLM01000010">
    <property type="protein sequence ID" value="RDW67742.1"/>
    <property type="molecule type" value="Genomic_DNA"/>
</dbReference>
<dbReference type="PROSITE" id="PS50118">
    <property type="entry name" value="HMG_BOX_2"/>
    <property type="match status" value="1"/>
</dbReference>
<feature type="coiled-coil region" evidence="2">
    <location>
        <begin position="867"/>
        <end position="915"/>
    </location>
</feature>
<keyword evidence="1" id="KW-0238">DNA-binding</keyword>
<sequence>MLPVMDFVLNPHERVQHETLHRKACLKMPPGVQASGEYLVSILPHDKDGSTCQPGDFYWFKVKAKHSVSKLQGAYEKRTGIASRLFQASRLLPEAAQMRQLDHFSDAIIVFCATTTFDRLNSIQESLSSSATGSRQPLQPVNSQPRPESIEHTPPVAIKLEPNVNSRPVYTPHDRLNSFQESLSSSTSGSRQLLQPVNPQPRPEFIEYTPPAAVKPEPNANLKPVHTPQAVVSSQSLPPAFRSNLPESAKSSFPLIQEPKPPMSVYQMFEESARPHYTAMYHNRLHLIDMDRVISDGYRNLSPALRGVYADRAAADNRRYIDECRTHSEQITAASHQKAHQSPINAACSPTTHHPAMNTGYLNASQNSTLQAPIQESAPCTSPPPAPKPPQNTRIQKLLEDATPEILEEEVKSSDNFLEELKGYLTTEGNSTSQDAKHWLQQISTLQSQNVGSPTIIGVVGNTGAGKSSIINAMLDEERLIPTSCVRACTAVVTEISWNSNTDPKAKYRGEIEFIQPADWEKDLRLSLNELLDGSGNISRDCTNADSEAGIAYAKIKAVYPQKTKDDLAKSSVEDLMREPGVREVLGTTKHVENALPDMFYKALQSFVDSKEKTTGDNKKEKKQMEFWPLIKVVRIYTKADALSTGVVVVDLPGVHDSNAARAAVAGSYLKNCTGLWICAPITRAVDDKAAKSLLGESFKRQLKYDGTYSRVTFICSKTDDISITEAMDSLGLEEEMAADWAEIDENERQQKALKKKIEDMKESRAVYGDVMTDAEDALDIWEALKEDLEGGSIVYAPSEVKKSSKRKRSIATTKPKKKSKTKDDDLAKTDEEDEADSDVESASEAESALEDEEQTSQAHGRVPLTLEAIDVKLEELKTTKKNARRERVQVDAEVKKLNTELRELKKVQDEVEARMSAICIEGRNKYSKGAIQQDFAAGIKELDQENAEEADAENFNPEEDLRDYDQVAQSLPVFCCSSRAYQKLQGRMQRDSAAPGFRTIQETGIPQLQAHCKKLTEAGRAANCRRYLNSLSQLLISLNLWASNNGSGLNLSDAQKAAEGRFLHNRLQNLEKNLEKAVSECLTEMKDALSENIFEHFDHVIQLAVDEAPATATKWGAPVNRFDRSQGGYYWATYKAICRRDGVYANAQGIHDFNSQLTEPLMKHLASHWEKAFARKLPTVLISFTKKSKGLLQTFHQEIEARSQSNGASIVGLKMLAQQLRTYEATFTHLSTEMVEEINKFQREANREFVPIVAKNLASAYHWCTAESGAGQYARMKQHMSSHVETHKQQMFNESCQQVKQRLTLMCRHVEEAVANKTDEIFVLMQRDYVTVISGSQIPDGQIMPKWERQTRSAIAIAIEKFENGDSSQEDGGAADEEEAAKTSEEISHERVKEEVVNEAITSNEAAANGAELQEPDDPNLQLALEAARASPSHDGN</sequence>
<dbReference type="OrthoDB" id="3598281at2759"/>
<comment type="caution">
    <text evidence="5">The sequence shown here is derived from an EMBL/GenBank/DDBJ whole genome shotgun (WGS) entry which is preliminary data.</text>
</comment>
<feature type="compositionally biased region" description="Low complexity" evidence="3">
    <location>
        <begin position="177"/>
        <end position="195"/>
    </location>
</feature>
<dbReference type="GO" id="GO:0005634">
    <property type="term" value="C:nucleus"/>
    <property type="evidence" value="ECO:0007669"/>
    <property type="project" value="UniProtKB-UniRule"/>
</dbReference>
<keyword evidence="1" id="KW-0539">Nucleus</keyword>
<evidence type="ECO:0000313" key="6">
    <source>
        <dbReference type="Proteomes" id="UP000256645"/>
    </source>
</evidence>
<dbReference type="Pfam" id="PF24564">
    <property type="entry name" value="DUF7605"/>
    <property type="match status" value="1"/>
</dbReference>
<name>A0A3D8R125_9HELO</name>
<dbReference type="Gene3D" id="3.40.50.300">
    <property type="entry name" value="P-loop containing nucleotide triphosphate hydrolases"/>
    <property type="match status" value="1"/>
</dbReference>
<feature type="region of interest" description="Disordered" evidence="3">
    <location>
        <begin position="805"/>
        <end position="864"/>
    </location>
</feature>
<proteinExistence type="predicted"/>
<feature type="region of interest" description="Disordered" evidence="3">
    <location>
        <begin position="332"/>
        <end position="352"/>
    </location>
</feature>
<feature type="compositionally biased region" description="Acidic residues" evidence="3">
    <location>
        <begin position="831"/>
        <end position="855"/>
    </location>
</feature>
<dbReference type="PANTHER" id="PTHR36681:SF3">
    <property type="entry name" value="NUCLEAR GTPASE, GERMINAL CENTER-ASSOCIATED, TANDEM DUPLICATE 3"/>
    <property type="match status" value="1"/>
</dbReference>
<dbReference type="Gene3D" id="1.10.30.10">
    <property type="entry name" value="High mobility group box domain"/>
    <property type="match status" value="1"/>
</dbReference>
<feature type="compositionally biased region" description="Polar residues" evidence="3">
    <location>
        <begin position="127"/>
        <end position="146"/>
    </location>
</feature>
<accession>A0A3D8R125</accession>
<feature type="coiled-coil region" evidence="2">
    <location>
        <begin position="1061"/>
        <end position="1088"/>
    </location>
</feature>
<protein>
    <recommendedName>
        <fullName evidence="4">HMG box domain-containing protein</fullName>
    </recommendedName>
</protein>
<organism evidence="5 6">
    <name type="scientific">Coleophoma cylindrospora</name>
    <dbReference type="NCBI Taxonomy" id="1849047"/>
    <lineage>
        <taxon>Eukaryota</taxon>
        <taxon>Fungi</taxon>
        <taxon>Dikarya</taxon>
        <taxon>Ascomycota</taxon>
        <taxon>Pezizomycotina</taxon>
        <taxon>Leotiomycetes</taxon>
        <taxon>Helotiales</taxon>
        <taxon>Dermateaceae</taxon>
        <taxon>Coleophoma</taxon>
    </lineage>
</organism>
<dbReference type="Pfam" id="PF00350">
    <property type="entry name" value="Dynamin_N"/>
    <property type="match status" value="1"/>
</dbReference>
<feature type="domain" description="HMG box" evidence="4">
    <location>
        <begin position="259"/>
        <end position="328"/>
    </location>
</feature>
<keyword evidence="6" id="KW-1185">Reference proteome</keyword>
<feature type="compositionally biased region" description="Basic residues" evidence="3">
    <location>
        <begin position="805"/>
        <end position="821"/>
    </location>
</feature>
<dbReference type="InterPro" id="IPR009071">
    <property type="entry name" value="HMG_box_dom"/>
</dbReference>
<gene>
    <name evidence="5" type="ORF">BP6252_09138</name>
</gene>
<evidence type="ECO:0000313" key="5">
    <source>
        <dbReference type="EMBL" id="RDW67742.1"/>
    </source>
</evidence>
<dbReference type="InterPro" id="IPR056024">
    <property type="entry name" value="DUF7605"/>
</dbReference>
<dbReference type="GO" id="GO:0003677">
    <property type="term" value="F:DNA binding"/>
    <property type="evidence" value="ECO:0007669"/>
    <property type="project" value="UniProtKB-UniRule"/>
</dbReference>
<evidence type="ECO:0000256" key="1">
    <source>
        <dbReference type="PROSITE-ProRule" id="PRU00267"/>
    </source>
</evidence>
<dbReference type="CDD" id="cd00084">
    <property type="entry name" value="HMG-box_SF"/>
    <property type="match status" value="1"/>
</dbReference>
<evidence type="ECO:0000256" key="3">
    <source>
        <dbReference type="SAM" id="MobiDB-lite"/>
    </source>
</evidence>
<feature type="region of interest" description="Disordered" evidence="3">
    <location>
        <begin position="127"/>
        <end position="202"/>
    </location>
</feature>
<evidence type="ECO:0000259" key="4">
    <source>
        <dbReference type="PROSITE" id="PS50118"/>
    </source>
</evidence>
<feature type="region of interest" description="Disordered" evidence="3">
    <location>
        <begin position="1363"/>
        <end position="1438"/>
    </location>
</feature>
<dbReference type="SUPFAM" id="SSF47095">
    <property type="entry name" value="HMG-box"/>
    <property type="match status" value="1"/>
</dbReference>
<dbReference type="Proteomes" id="UP000256645">
    <property type="component" value="Unassembled WGS sequence"/>
</dbReference>
<dbReference type="SUPFAM" id="SSF52540">
    <property type="entry name" value="P-loop containing nucleoside triphosphate hydrolases"/>
    <property type="match status" value="1"/>
</dbReference>
<evidence type="ECO:0000256" key="2">
    <source>
        <dbReference type="SAM" id="Coils"/>
    </source>
</evidence>
<feature type="DNA-binding region" description="HMG box" evidence="1">
    <location>
        <begin position="259"/>
        <end position="328"/>
    </location>
</feature>
<keyword evidence="2" id="KW-0175">Coiled coil</keyword>
<dbReference type="InterPro" id="IPR045063">
    <property type="entry name" value="Dynamin_N"/>
</dbReference>
<dbReference type="PANTHER" id="PTHR36681">
    <property type="entry name" value="NUCLEAR GTPASE, GERMINAL CENTER-ASSOCIATED, TANDEM DUPLICATE 3"/>
    <property type="match status" value="1"/>
</dbReference>
<dbReference type="STRING" id="1849047.A0A3D8R125"/>